<keyword evidence="2" id="KW-1185">Reference proteome</keyword>
<dbReference type="RefSeq" id="WP_242150330.1">
    <property type="nucleotide sequence ID" value="NZ_CP093379.1"/>
</dbReference>
<organism evidence="1 2">
    <name type="scientific">Ignatzschineria rhizosphaerae</name>
    <dbReference type="NCBI Taxonomy" id="2923279"/>
    <lineage>
        <taxon>Bacteria</taxon>
        <taxon>Pseudomonadati</taxon>
        <taxon>Pseudomonadota</taxon>
        <taxon>Gammaproteobacteria</taxon>
        <taxon>Cardiobacteriales</taxon>
        <taxon>Ignatzschineriaceae</taxon>
        <taxon>Ignatzschineria</taxon>
    </lineage>
</organism>
<proteinExistence type="predicted"/>
<dbReference type="InterPro" id="IPR036291">
    <property type="entry name" value="NAD(P)-bd_dom_sf"/>
</dbReference>
<protein>
    <submittedName>
        <fullName evidence="1">SDR family oxidoreductase</fullName>
    </submittedName>
</protein>
<sequence>MMAGMRKKEREGRNIIVYGVSRGLGAAIFKKFPKSEDTIFGVSRSTPSFINDAKSSHWIEADLGAPIESTQKIAEDLGDMPLDILVYNVGIWEEKAFSDAYDFESVPADEVIKMVTTNITSAILHIQALLPNLRLSANAKVILVGSTWGLPNHKGKELVFSATKFALKGMLESLREIVREDKIGVSVLSLGYLATEFEIDVPIKRVLEESHYSMIPLQDVLSAIEFIASTSSATCVKEIIMPAMIDENV</sequence>
<dbReference type="CDD" id="cd05233">
    <property type="entry name" value="SDR_c"/>
    <property type="match status" value="1"/>
</dbReference>
<dbReference type="Proteomes" id="UP000829542">
    <property type="component" value="Chromosome"/>
</dbReference>
<dbReference type="SUPFAM" id="SSF51735">
    <property type="entry name" value="NAD(P)-binding Rossmann-fold domains"/>
    <property type="match status" value="1"/>
</dbReference>
<accession>A0ABY3X0Z4</accession>
<dbReference type="Pfam" id="PF00106">
    <property type="entry name" value="adh_short"/>
    <property type="match status" value="1"/>
</dbReference>
<dbReference type="InterPro" id="IPR002347">
    <property type="entry name" value="SDR_fam"/>
</dbReference>
<dbReference type="Gene3D" id="3.40.50.720">
    <property type="entry name" value="NAD(P)-binding Rossmann-like Domain"/>
    <property type="match status" value="1"/>
</dbReference>
<dbReference type="EMBL" id="CP093379">
    <property type="protein sequence ID" value="UNM96549.1"/>
    <property type="molecule type" value="Genomic_DNA"/>
</dbReference>
<evidence type="ECO:0000313" key="2">
    <source>
        <dbReference type="Proteomes" id="UP000829542"/>
    </source>
</evidence>
<reference evidence="1 2" key="1">
    <citation type="submission" date="2022-03" db="EMBL/GenBank/DDBJ databases">
        <title>Ignatzschineria rhizosphaerae HR5S32.</title>
        <authorList>
            <person name="Sun J.Q."/>
            <person name="Feng J.Y."/>
        </authorList>
    </citation>
    <scope>NUCLEOTIDE SEQUENCE [LARGE SCALE GENOMIC DNA]</scope>
    <source>
        <strain evidence="1 2">HR5S32</strain>
    </source>
</reference>
<name>A0ABY3X0Z4_9GAMM</name>
<evidence type="ECO:0000313" key="1">
    <source>
        <dbReference type="EMBL" id="UNM96549.1"/>
    </source>
</evidence>
<gene>
    <name evidence="1" type="ORF">MMG00_01425</name>
</gene>
<dbReference type="PRINTS" id="PR00081">
    <property type="entry name" value="GDHRDH"/>
</dbReference>
<dbReference type="PANTHER" id="PTHR45458">
    <property type="entry name" value="SHORT-CHAIN DEHYDROGENASE/REDUCTASE SDR"/>
    <property type="match status" value="1"/>
</dbReference>
<dbReference type="InterPro" id="IPR052184">
    <property type="entry name" value="SDR_enzymes"/>
</dbReference>
<dbReference type="PANTHER" id="PTHR45458:SF2">
    <property type="entry name" value="OXIDOREDUCTASE, SHORT CHAIN DEHYDROGENASE_REDUCTASE FAMILY SUPERFAMILY (AFU_ORTHOLOGUE AFUA_3G13450)"/>
    <property type="match status" value="1"/>
</dbReference>